<proteinExistence type="inferred from homology"/>
<keyword evidence="3 7" id="KW-0175">Coiled coil</keyword>
<gene>
    <name evidence="9" type="ORF">TEOVI_000544500</name>
</gene>
<dbReference type="PROSITE" id="PS00411">
    <property type="entry name" value="KINESIN_MOTOR_1"/>
    <property type="match status" value="1"/>
</dbReference>
<name>A0A1G4ILJ2_TRYEQ</name>
<comment type="caution">
    <text evidence="9">The sequence shown here is derived from an EMBL/GenBank/DDBJ whole genome shotgun (WGS) entry which is preliminary data.</text>
</comment>
<evidence type="ECO:0000256" key="6">
    <source>
        <dbReference type="RuleBase" id="RU000394"/>
    </source>
</evidence>
<dbReference type="SMART" id="SM00129">
    <property type="entry name" value="KISc"/>
    <property type="match status" value="1"/>
</dbReference>
<dbReference type="Gene3D" id="3.40.850.10">
    <property type="entry name" value="Kinesin motor domain"/>
    <property type="match status" value="1"/>
</dbReference>
<protein>
    <recommendedName>
        <fullName evidence="6">Kinesin-like protein</fullName>
    </recommendedName>
</protein>
<evidence type="ECO:0000256" key="3">
    <source>
        <dbReference type="ARBA" id="ARBA00023054"/>
    </source>
</evidence>
<dbReference type="PROSITE" id="PS50067">
    <property type="entry name" value="KINESIN_MOTOR_2"/>
    <property type="match status" value="1"/>
</dbReference>
<dbReference type="InterPro" id="IPR019821">
    <property type="entry name" value="Kinesin_motor_CS"/>
</dbReference>
<dbReference type="GO" id="GO:0005874">
    <property type="term" value="C:microtubule"/>
    <property type="evidence" value="ECO:0007669"/>
    <property type="project" value="UniProtKB-KW"/>
</dbReference>
<dbReference type="CDD" id="cd00106">
    <property type="entry name" value="KISc"/>
    <property type="match status" value="1"/>
</dbReference>
<keyword evidence="1 5" id="KW-0547">Nucleotide-binding</keyword>
<evidence type="ECO:0000259" key="8">
    <source>
        <dbReference type="PROSITE" id="PS50067"/>
    </source>
</evidence>
<reference evidence="9" key="1">
    <citation type="submission" date="2016-09" db="EMBL/GenBank/DDBJ databases">
        <authorList>
            <person name="Hebert L."/>
            <person name="Moumen B."/>
        </authorList>
    </citation>
    <scope>NUCLEOTIDE SEQUENCE [LARGE SCALE GENOMIC DNA]</scope>
    <source>
        <strain evidence="9">OVI</strain>
    </source>
</reference>
<accession>A0A1G4ILJ2</accession>
<dbReference type="AlphaFoldDB" id="A0A1G4ILJ2"/>
<dbReference type="InterPro" id="IPR027640">
    <property type="entry name" value="Kinesin-like_fam"/>
</dbReference>
<dbReference type="GO" id="GO:0007018">
    <property type="term" value="P:microtubule-based movement"/>
    <property type="evidence" value="ECO:0007669"/>
    <property type="project" value="InterPro"/>
</dbReference>
<evidence type="ECO:0000256" key="7">
    <source>
        <dbReference type="SAM" id="Coils"/>
    </source>
</evidence>
<feature type="binding site" evidence="5">
    <location>
        <begin position="100"/>
        <end position="107"/>
    </location>
    <ligand>
        <name>ATP</name>
        <dbReference type="ChEBI" id="CHEBI:30616"/>
    </ligand>
</feature>
<dbReference type="GO" id="GO:0003777">
    <property type="term" value="F:microtubule motor activity"/>
    <property type="evidence" value="ECO:0007669"/>
    <property type="project" value="InterPro"/>
</dbReference>
<sequence length="628" mass="69409">MAKPLSGKAAPKNISVFLRVRPPVPRELKGGTFNNLVCDPSDPQRVTITRGGSARKGTKSFLFNRVFDPECTQQTIYNEVARGAVDAAFDGQHGVLFVYGQTGSGKTFTISNNDPEKPGVLQQSLRDIWDRFQADTEYDYSCTVSYVQLYNEMLTDLLDPQGGRVRIQLGPEGRGDVVLVTEASGASIERKVESYEDCLKYFYEGMDRKEMTSTKMNNTSSRSHTVFNFNLTRSAKVKTVDLSSAKANNEPVIALQGRLVVCDLAGSERASRTNAEGKTLDEATHINGSLLVLGKVVAALTESGSQHAPFRESKLTRILQYSLLGNGNTSIVVNCSPCDDSTEETLGAIMFGQRAIQIKQDAKRHEILDYKALYYQLLADLDSKNDRTLETALSEERTAYEDRIRVLEERIKILTSENDMLRRESSQLGGTGPVSGTSTASGAAAAAVAMGGDDANDWRSLTMKMRRAIEKLDADLKRTDKERVELAQFLALEKNKVNVLAQKLRAESLKHIMENKELTQRVTELSIDNAKLKGTDYISFQPSAACEDALPLSLDSPRRGTPSSGLSQSINVGDAYLQEQLDKANRQLRVLNEERVELIVYQMMASKAIRLLHAEKTSLANHLEKLKA</sequence>
<evidence type="ECO:0000313" key="10">
    <source>
        <dbReference type="Proteomes" id="UP000195570"/>
    </source>
</evidence>
<feature type="coiled-coil region" evidence="7">
    <location>
        <begin position="390"/>
        <end position="424"/>
    </location>
</feature>
<keyword evidence="10" id="KW-1185">Reference proteome</keyword>
<organism evidence="9 10">
    <name type="scientific">Trypanosoma equiperdum</name>
    <dbReference type="NCBI Taxonomy" id="5694"/>
    <lineage>
        <taxon>Eukaryota</taxon>
        <taxon>Discoba</taxon>
        <taxon>Euglenozoa</taxon>
        <taxon>Kinetoplastea</taxon>
        <taxon>Metakinetoplastina</taxon>
        <taxon>Trypanosomatida</taxon>
        <taxon>Trypanosomatidae</taxon>
        <taxon>Trypanosoma</taxon>
    </lineage>
</organism>
<keyword evidence="4 5" id="KW-0505">Motor protein</keyword>
<evidence type="ECO:0000256" key="5">
    <source>
        <dbReference type="PROSITE-ProRule" id="PRU00283"/>
    </source>
</evidence>
<evidence type="ECO:0000256" key="1">
    <source>
        <dbReference type="ARBA" id="ARBA00022741"/>
    </source>
</evidence>
<dbReference type="InterPro" id="IPR027417">
    <property type="entry name" value="P-loop_NTPase"/>
</dbReference>
<dbReference type="GeneID" id="92379385"/>
<dbReference type="EMBL" id="CZPT02002020">
    <property type="protein sequence ID" value="SCU73251.1"/>
    <property type="molecule type" value="Genomic_DNA"/>
</dbReference>
<keyword evidence="2 5" id="KW-0067">ATP-binding</keyword>
<dbReference type="RefSeq" id="XP_067083644.1">
    <property type="nucleotide sequence ID" value="XM_067227543.1"/>
</dbReference>
<dbReference type="PANTHER" id="PTHR47968:SF75">
    <property type="entry name" value="CENTROMERE-ASSOCIATED PROTEIN E"/>
    <property type="match status" value="1"/>
</dbReference>
<evidence type="ECO:0000313" key="9">
    <source>
        <dbReference type="EMBL" id="SCU73251.1"/>
    </source>
</evidence>
<dbReference type="InterPro" id="IPR036961">
    <property type="entry name" value="Kinesin_motor_dom_sf"/>
</dbReference>
<keyword evidence="6" id="KW-0493">Microtubule</keyword>
<dbReference type="Pfam" id="PF00225">
    <property type="entry name" value="Kinesin"/>
    <property type="match status" value="1"/>
</dbReference>
<dbReference type="InterPro" id="IPR001752">
    <property type="entry name" value="Kinesin_motor_dom"/>
</dbReference>
<dbReference type="GO" id="GO:0005524">
    <property type="term" value="F:ATP binding"/>
    <property type="evidence" value="ECO:0007669"/>
    <property type="project" value="UniProtKB-UniRule"/>
</dbReference>
<dbReference type="VEuPathDB" id="TriTrypDB:TEOVI_000544500"/>
<feature type="domain" description="Kinesin motor" evidence="8">
    <location>
        <begin position="13"/>
        <end position="358"/>
    </location>
</feature>
<dbReference type="GO" id="GO:0008017">
    <property type="term" value="F:microtubule binding"/>
    <property type="evidence" value="ECO:0007669"/>
    <property type="project" value="InterPro"/>
</dbReference>
<comment type="similarity">
    <text evidence="5 6">Belongs to the TRAFAC class myosin-kinesin ATPase superfamily. Kinesin family.</text>
</comment>
<dbReference type="Proteomes" id="UP000195570">
    <property type="component" value="Unassembled WGS sequence"/>
</dbReference>
<evidence type="ECO:0000256" key="2">
    <source>
        <dbReference type="ARBA" id="ARBA00022840"/>
    </source>
</evidence>
<dbReference type="PRINTS" id="PR00380">
    <property type="entry name" value="KINESINHEAVY"/>
</dbReference>
<dbReference type="SUPFAM" id="SSF52540">
    <property type="entry name" value="P-loop containing nucleoside triphosphate hydrolases"/>
    <property type="match status" value="1"/>
</dbReference>
<evidence type="ECO:0000256" key="4">
    <source>
        <dbReference type="ARBA" id="ARBA00023175"/>
    </source>
</evidence>
<dbReference type="PANTHER" id="PTHR47968">
    <property type="entry name" value="CENTROMERE PROTEIN E"/>
    <property type="match status" value="1"/>
</dbReference>